<dbReference type="InterPro" id="IPR036188">
    <property type="entry name" value="FAD/NAD-bd_sf"/>
</dbReference>
<dbReference type="RefSeq" id="WP_380083802.1">
    <property type="nucleotide sequence ID" value="NZ_JBHSWD010000002.1"/>
</dbReference>
<evidence type="ECO:0000313" key="2">
    <source>
        <dbReference type="EMBL" id="MFC6592680.1"/>
    </source>
</evidence>
<dbReference type="SUPFAM" id="SSF51905">
    <property type="entry name" value="FAD/NAD(P)-binding domain"/>
    <property type="match status" value="1"/>
</dbReference>
<organism evidence="2 3">
    <name type="scientific">Deinococcus lacus</name>
    <dbReference type="NCBI Taxonomy" id="392561"/>
    <lineage>
        <taxon>Bacteria</taxon>
        <taxon>Thermotogati</taxon>
        <taxon>Deinococcota</taxon>
        <taxon>Deinococci</taxon>
        <taxon>Deinococcales</taxon>
        <taxon>Deinococcaceae</taxon>
        <taxon>Deinococcus</taxon>
    </lineage>
</organism>
<protein>
    <submittedName>
        <fullName evidence="2">FAD-dependent oxidoreductase</fullName>
    </submittedName>
</protein>
<reference evidence="3" key="1">
    <citation type="journal article" date="2019" name="Int. J. Syst. Evol. Microbiol.">
        <title>The Global Catalogue of Microorganisms (GCM) 10K type strain sequencing project: providing services to taxonomists for standard genome sequencing and annotation.</title>
        <authorList>
            <consortium name="The Broad Institute Genomics Platform"/>
            <consortium name="The Broad Institute Genome Sequencing Center for Infectious Disease"/>
            <person name="Wu L."/>
            <person name="Ma J."/>
        </authorList>
    </citation>
    <scope>NUCLEOTIDE SEQUENCE [LARGE SCALE GENOMIC DNA]</scope>
    <source>
        <strain evidence="3">CGMCC 1.15772</strain>
    </source>
</reference>
<dbReference type="Gene3D" id="3.90.660.20">
    <property type="entry name" value="Protoporphyrinogen oxidase, mitochondrial, domain 2"/>
    <property type="match status" value="1"/>
</dbReference>
<feature type="domain" description="Amine oxidase" evidence="1">
    <location>
        <begin position="8"/>
        <end position="103"/>
    </location>
</feature>
<evidence type="ECO:0000313" key="3">
    <source>
        <dbReference type="Proteomes" id="UP001596297"/>
    </source>
</evidence>
<gene>
    <name evidence="2" type="ORF">ACFP81_12210</name>
</gene>
<name>A0ABW1YEB8_9DEIO</name>
<comment type="caution">
    <text evidence="2">The sequence shown here is derived from an EMBL/GenBank/DDBJ whole genome shotgun (WGS) entry which is preliminary data.</text>
</comment>
<keyword evidence="3" id="KW-1185">Reference proteome</keyword>
<dbReference type="Gene3D" id="1.10.3110.10">
    <property type="entry name" value="protoporphyrinogen ix oxidase, domain 3"/>
    <property type="match status" value="1"/>
</dbReference>
<dbReference type="Pfam" id="PF01593">
    <property type="entry name" value="Amino_oxidase"/>
    <property type="match status" value="1"/>
</dbReference>
<accession>A0ABW1YEB8</accession>
<dbReference type="Proteomes" id="UP001596297">
    <property type="component" value="Unassembled WGS sequence"/>
</dbReference>
<evidence type="ECO:0000259" key="1">
    <source>
        <dbReference type="Pfam" id="PF01593"/>
    </source>
</evidence>
<dbReference type="InterPro" id="IPR002937">
    <property type="entry name" value="Amino_oxidase"/>
</dbReference>
<dbReference type="EMBL" id="JBHSWD010000002">
    <property type="protein sequence ID" value="MFC6592680.1"/>
    <property type="molecule type" value="Genomic_DNA"/>
</dbReference>
<sequence length="126" mass="14040">MPPDLKLFVPLSDETFMNSGLLSESGLRRFLEEQHLPPRPADDSDESLAAFVRRRFGEEALDFVVPMMAGIYMADPETLSMRATFPQYLAFEQTDGSVIQGSGALRPRPSSRDGPVRPYLCRFGAV</sequence>
<proteinExistence type="predicted"/>